<sequence>MSAAEDRPGVPVDAAAAVQAPRTRLLHAATTELMAARLTTFFTAGLLAVALLGAAVGAGAGALRAQPHDLVLLFAATTMALVGCAAGVFALVSLRALRRDALTDLQHGRPPRARRARTPAAAWTALACGIA</sequence>
<proteinExistence type="predicted"/>
<gene>
    <name evidence="2" type="ORF">GSY69_13180</name>
</gene>
<keyword evidence="1" id="KW-1133">Transmembrane helix</keyword>
<protein>
    <submittedName>
        <fullName evidence="2">Uncharacterized protein</fullName>
    </submittedName>
</protein>
<keyword evidence="1" id="KW-0812">Transmembrane</keyword>
<dbReference type="Proteomes" id="UP000469215">
    <property type="component" value="Unassembled WGS sequence"/>
</dbReference>
<evidence type="ECO:0000313" key="2">
    <source>
        <dbReference type="EMBL" id="MYM20885.1"/>
    </source>
</evidence>
<keyword evidence="3" id="KW-1185">Reference proteome</keyword>
<dbReference type="EMBL" id="WWEQ01000091">
    <property type="protein sequence ID" value="MYM20885.1"/>
    <property type="molecule type" value="Genomic_DNA"/>
</dbReference>
<feature type="transmembrane region" description="Helical" evidence="1">
    <location>
        <begin position="41"/>
        <end position="64"/>
    </location>
</feature>
<keyword evidence="1" id="KW-0472">Membrane</keyword>
<organism evidence="2 3">
    <name type="scientific">Brevibacterium rongguiense</name>
    <dbReference type="NCBI Taxonomy" id="2695267"/>
    <lineage>
        <taxon>Bacteria</taxon>
        <taxon>Bacillati</taxon>
        <taxon>Actinomycetota</taxon>
        <taxon>Actinomycetes</taxon>
        <taxon>Micrococcales</taxon>
        <taxon>Brevibacteriaceae</taxon>
        <taxon>Brevibacterium</taxon>
    </lineage>
</organism>
<dbReference type="RefSeq" id="WP_160954291.1">
    <property type="nucleotide sequence ID" value="NZ_WWEQ01000091.1"/>
</dbReference>
<dbReference type="AlphaFoldDB" id="A0A6N9HA69"/>
<name>A0A6N9HA69_9MICO</name>
<evidence type="ECO:0000313" key="3">
    <source>
        <dbReference type="Proteomes" id="UP000469215"/>
    </source>
</evidence>
<comment type="caution">
    <text evidence="2">The sequence shown here is derived from an EMBL/GenBank/DDBJ whole genome shotgun (WGS) entry which is preliminary data.</text>
</comment>
<evidence type="ECO:0000256" key="1">
    <source>
        <dbReference type="SAM" id="Phobius"/>
    </source>
</evidence>
<accession>A0A6N9HA69</accession>
<reference evidence="2 3" key="1">
    <citation type="submission" date="2020-01" db="EMBL/GenBank/DDBJ databases">
        <authorList>
            <person name="Deng T."/>
        </authorList>
    </citation>
    <scope>NUCLEOTIDE SEQUENCE [LARGE SCALE GENOMIC DNA]</scope>
    <source>
        <strain evidence="2 3">5221</strain>
    </source>
</reference>
<feature type="non-terminal residue" evidence="2">
    <location>
        <position position="131"/>
    </location>
</feature>
<feature type="transmembrane region" description="Helical" evidence="1">
    <location>
        <begin position="70"/>
        <end position="92"/>
    </location>
</feature>